<dbReference type="CDD" id="cd13967">
    <property type="entry name" value="PT_UbiA_5"/>
    <property type="match status" value="1"/>
</dbReference>
<dbReference type="Proteomes" id="UP000308037">
    <property type="component" value="Unassembled WGS sequence"/>
</dbReference>
<dbReference type="InterPro" id="IPR050475">
    <property type="entry name" value="Prenyltransferase_related"/>
</dbReference>
<accession>A0A4U5JGU1</accession>
<name>A0A4U5JGU1_9EURY</name>
<evidence type="ECO:0000313" key="6">
    <source>
        <dbReference type="EMBL" id="TKR25269.1"/>
    </source>
</evidence>
<reference evidence="6 7" key="1">
    <citation type="submission" date="2019-04" db="EMBL/GenBank/DDBJ databases">
        <title>Natronomonas sp. F20-122 a newhaloarchaeon isolated from a saline saltern of Isla Bacuta, Huelva, Spain.</title>
        <authorList>
            <person name="Duran-Viseras A."/>
            <person name="Sanchez-Porro C."/>
            <person name="Ventosa A."/>
        </authorList>
    </citation>
    <scope>NUCLEOTIDE SEQUENCE [LARGE SCALE GENOMIC DNA]</scope>
    <source>
        <strain evidence="6 7">F20-122</strain>
    </source>
</reference>
<feature type="transmembrane region" description="Helical" evidence="5">
    <location>
        <begin position="144"/>
        <end position="162"/>
    </location>
</feature>
<evidence type="ECO:0000313" key="7">
    <source>
        <dbReference type="Proteomes" id="UP000308037"/>
    </source>
</evidence>
<sequence length="286" mass="30346">MRGSIVDQTPVKAPLGAALAFLVHSNLFISAAATGVALSTTLLVELPPDPIALFIVFAATLFVYSLNRITDLDEDRTNVPNRADFTERYGRPLFVAGVTLYLAAIGGALVLGLPGAPFLVLPAVAAALYSLFRVKRLLLVKNLIVGISWGIIPLGVAVYYGIGLTTQIAVLSAFFTVMLTVAAAVFDIKDIEGDRAEDIRTVPIAFGPRKTRLGALVVTALVAVCVGVLVAVGVVPRRFLVLLAFLAYVAAYVPFATQDRGSLFYGFVIDGEHVFLAALVIAMQLV</sequence>
<feature type="transmembrane region" description="Helical" evidence="5">
    <location>
        <begin position="263"/>
        <end position="285"/>
    </location>
</feature>
<dbReference type="Gene3D" id="1.10.357.140">
    <property type="entry name" value="UbiA prenyltransferase"/>
    <property type="match status" value="1"/>
</dbReference>
<keyword evidence="2 5" id="KW-0812">Transmembrane</keyword>
<dbReference type="GO" id="GO:0005886">
    <property type="term" value="C:plasma membrane"/>
    <property type="evidence" value="ECO:0007669"/>
    <property type="project" value="UniProtKB-SubCell"/>
</dbReference>
<evidence type="ECO:0000256" key="3">
    <source>
        <dbReference type="ARBA" id="ARBA00022989"/>
    </source>
</evidence>
<dbReference type="Pfam" id="PF01040">
    <property type="entry name" value="UbiA"/>
    <property type="match status" value="1"/>
</dbReference>
<dbReference type="InterPro" id="IPR000537">
    <property type="entry name" value="UbiA_prenyltransferase"/>
</dbReference>
<keyword evidence="3 5" id="KW-1133">Transmembrane helix</keyword>
<feature type="transmembrane region" description="Helical" evidence="5">
    <location>
        <begin position="115"/>
        <end position="132"/>
    </location>
</feature>
<feature type="transmembrane region" description="Helical" evidence="5">
    <location>
        <begin position="239"/>
        <end position="256"/>
    </location>
</feature>
<feature type="transmembrane region" description="Helical" evidence="5">
    <location>
        <begin position="89"/>
        <end position="109"/>
    </location>
</feature>
<dbReference type="PANTHER" id="PTHR42723:SF1">
    <property type="entry name" value="CHLOROPHYLL SYNTHASE, CHLOROPLASTIC"/>
    <property type="match status" value="1"/>
</dbReference>
<dbReference type="GO" id="GO:0016765">
    <property type="term" value="F:transferase activity, transferring alkyl or aryl (other than methyl) groups"/>
    <property type="evidence" value="ECO:0007669"/>
    <property type="project" value="InterPro"/>
</dbReference>
<dbReference type="RefSeq" id="WP_137276908.1">
    <property type="nucleotide sequence ID" value="NZ_QKNX01000004.1"/>
</dbReference>
<dbReference type="InterPro" id="IPR044878">
    <property type="entry name" value="UbiA_sf"/>
</dbReference>
<keyword evidence="4 5" id="KW-0472">Membrane</keyword>
<comment type="caution">
    <text evidence="6">The sequence shown here is derived from an EMBL/GenBank/DDBJ whole genome shotgun (WGS) entry which is preliminary data.</text>
</comment>
<comment type="subcellular location">
    <subcellularLocation>
        <location evidence="1">Cell membrane</location>
        <topology evidence="1">Multi-pass membrane protein</topology>
    </subcellularLocation>
</comment>
<feature type="transmembrane region" description="Helical" evidence="5">
    <location>
        <begin position="168"/>
        <end position="186"/>
    </location>
</feature>
<evidence type="ECO:0000256" key="1">
    <source>
        <dbReference type="ARBA" id="ARBA00004651"/>
    </source>
</evidence>
<gene>
    <name evidence="6" type="ORF">DM868_10915</name>
</gene>
<dbReference type="EMBL" id="QKNX01000004">
    <property type="protein sequence ID" value="TKR25269.1"/>
    <property type="molecule type" value="Genomic_DNA"/>
</dbReference>
<feature type="transmembrane region" description="Helical" evidence="5">
    <location>
        <begin position="51"/>
        <end position="69"/>
    </location>
</feature>
<evidence type="ECO:0000256" key="5">
    <source>
        <dbReference type="SAM" id="Phobius"/>
    </source>
</evidence>
<dbReference type="OrthoDB" id="293340at2157"/>
<protein>
    <submittedName>
        <fullName evidence="6">Prenyltransferase</fullName>
    </submittedName>
</protein>
<proteinExistence type="predicted"/>
<dbReference type="PANTHER" id="PTHR42723">
    <property type="entry name" value="CHLOROPHYLL SYNTHASE"/>
    <property type="match status" value="1"/>
</dbReference>
<evidence type="ECO:0000256" key="2">
    <source>
        <dbReference type="ARBA" id="ARBA00022692"/>
    </source>
</evidence>
<feature type="transmembrane region" description="Helical" evidence="5">
    <location>
        <begin position="213"/>
        <end position="233"/>
    </location>
</feature>
<keyword evidence="7" id="KW-1185">Reference proteome</keyword>
<evidence type="ECO:0000256" key="4">
    <source>
        <dbReference type="ARBA" id="ARBA00023136"/>
    </source>
</evidence>
<keyword evidence="6" id="KW-0808">Transferase</keyword>
<organism evidence="6 7">
    <name type="scientific">Natronomonas salsuginis</name>
    <dbReference type="NCBI Taxonomy" id="2217661"/>
    <lineage>
        <taxon>Archaea</taxon>
        <taxon>Methanobacteriati</taxon>
        <taxon>Methanobacteriota</taxon>
        <taxon>Stenosarchaea group</taxon>
        <taxon>Halobacteria</taxon>
        <taxon>Halobacteriales</taxon>
        <taxon>Natronomonadaceae</taxon>
        <taxon>Natronomonas</taxon>
    </lineage>
</organism>
<dbReference type="AlphaFoldDB" id="A0A4U5JGU1"/>